<feature type="domain" description="F-box associated beta-propeller type 1" evidence="2">
    <location>
        <begin position="44"/>
        <end position="260"/>
    </location>
</feature>
<dbReference type="Pfam" id="PF07734">
    <property type="entry name" value="FBA_1"/>
    <property type="match status" value="1"/>
</dbReference>
<evidence type="ECO:0000313" key="4">
    <source>
        <dbReference type="RefSeq" id="XP_019096650.1"/>
    </source>
</evidence>
<feature type="region of interest" description="Disordered" evidence="1">
    <location>
        <begin position="271"/>
        <end position="296"/>
    </location>
</feature>
<gene>
    <name evidence="4" type="primary">LOC109130951</name>
</gene>
<dbReference type="InterPro" id="IPR006527">
    <property type="entry name" value="F-box-assoc_dom_typ1"/>
</dbReference>
<evidence type="ECO:0000259" key="2">
    <source>
        <dbReference type="Pfam" id="PF07734"/>
    </source>
</evidence>
<evidence type="ECO:0000313" key="3">
    <source>
        <dbReference type="Proteomes" id="UP000694864"/>
    </source>
</evidence>
<feature type="compositionally biased region" description="Basic and acidic residues" evidence="1">
    <location>
        <begin position="273"/>
        <end position="296"/>
    </location>
</feature>
<dbReference type="Proteomes" id="UP000694864">
    <property type="component" value="Chromosome 19"/>
</dbReference>
<keyword evidence="3" id="KW-1185">Reference proteome</keyword>
<organism evidence="3 4">
    <name type="scientific">Camelina sativa</name>
    <name type="common">False flax</name>
    <name type="synonym">Myagrum sativum</name>
    <dbReference type="NCBI Taxonomy" id="90675"/>
    <lineage>
        <taxon>Eukaryota</taxon>
        <taxon>Viridiplantae</taxon>
        <taxon>Streptophyta</taxon>
        <taxon>Embryophyta</taxon>
        <taxon>Tracheophyta</taxon>
        <taxon>Spermatophyta</taxon>
        <taxon>Magnoliopsida</taxon>
        <taxon>eudicotyledons</taxon>
        <taxon>Gunneridae</taxon>
        <taxon>Pentapetalae</taxon>
        <taxon>rosids</taxon>
        <taxon>malvids</taxon>
        <taxon>Brassicales</taxon>
        <taxon>Brassicaceae</taxon>
        <taxon>Camelineae</taxon>
        <taxon>Camelina</taxon>
    </lineage>
</organism>
<dbReference type="NCBIfam" id="TIGR01640">
    <property type="entry name" value="F_box_assoc_1"/>
    <property type="match status" value="1"/>
</dbReference>
<sequence length="296" mass="33642">MTVYCCASSRTGRGSWYGILIWVKPGGSNPGKTSTSWTGMLSVLGYEIYDFSSNSWRVVGVEPPEWFIWSHQRGVSLKGNAFFAAKRETTTVVGGGGKKIIEQDILLCFDFTTERFGPSLYLPFCSNDDAKDNVTLSCLRDEQLAVLHQHMNRCQIMEIWVTTKIDPDVSWNKFMRELAGYPVDTEGGSFFIDEEKNVAVVFDLDHLQALAHMFGPRRYFRSVKIGKALNIGKLDELGYFHAKYRLPLVCSSYVPSLVQLQINQPGCKKRKTERVYKPKSKMKEEQREKNGGIEVY</sequence>
<reference evidence="3" key="1">
    <citation type="journal article" date="2014" name="Nat. Commun.">
        <title>The emerging biofuel crop Camelina sativa retains a highly undifferentiated hexaploid genome structure.</title>
        <authorList>
            <person name="Kagale S."/>
            <person name="Koh C."/>
            <person name="Nixon J."/>
            <person name="Bollina V."/>
            <person name="Clarke W.E."/>
            <person name="Tuteja R."/>
            <person name="Spillane C."/>
            <person name="Robinson S.J."/>
            <person name="Links M.G."/>
            <person name="Clarke C."/>
            <person name="Higgins E.E."/>
            <person name="Huebert T."/>
            <person name="Sharpe A.G."/>
            <person name="Parkin I.A."/>
        </authorList>
    </citation>
    <scope>NUCLEOTIDE SEQUENCE [LARGE SCALE GENOMIC DNA]</scope>
    <source>
        <strain evidence="3">cv. DH55</strain>
    </source>
</reference>
<accession>A0ABM1RCB2</accession>
<reference evidence="4" key="2">
    <citation type="submission" date="2025-08" db="UniProtKB">
        <authorList>
            <consortium name="RefSeq"/>
        </authorList>
    </citation>
    <scope>IDENTIFICATION</scope>
    <source>
        <tissue evidence="4">Leaf</tissue>
    </source>
</reference>
<name>A0ABM1RCB2_CAMSA</name>
<evidence type="ECO:0000256" key="1">
    <source>
        <dbReference type="SAM" id="MobiDB-lite"/>
    </source>
</evidence>
<proteinExistence type="predicted"/>
<dbReference type="RefSeq" id="XP_019096650.1">
    <property type="nucleotide sequence ID" value="XM_019241105.1"/>
</dbReference>
<dbReference type="GeneID" id="109130951"/>
<dbReference type="InterPro" id="IPR017451">
    <property type="entry name" value="F-box-assoc_interact_dom"/>
</dbReference>
<protein>
    <submittedName>
        <fullName evidence="4">F-box/kelch-repeat protein At3g13680-like</fullName>
    </submittedName>
</protein>